<dbReference type="InterPro" id="IPR003010">
    <property type="entry name" value="C-N_Hydrolase"/>
</dbReference>
<proteinExistence type="predicted"/>
<dbReference type="Proteomes" id="UP001183809">
    <property type="component" value="Unassembled WGS sequence"/>
</dbReference>
<dbReference type="RefSeq" id="WP_311699217.1">
    <property type="nucleotide sequence ID" value="NZ_JAVREY010000059.1"/>
</dbReference>
<dbReference type="InterPro" id="IPR036526">
    <property type="entry name" value="C-N_Hydrolase_sf"/>
</dbReference>
<dbReference type="InterPro" id="IPR050345">
    <property type="entry name" value="Aliph_Amidase/BUP"/>
</dbReference>
<evidence type="ECO:0000313" key="4">
    <source>
        <dbReference type="Proteomes" id="UP001183809"/>
    </source>
</evidence>
<dbReference type="GO" id="GO:0016787">
    <property type="term" value="F:hydrolase activity"/>
    <property type="evidence" value="ECO:0007669"/>
    <property type="project" value="UniProtKB-KW"/>
</dbReference>
<feature type="domain" description="CN hydrolase" evidence="2">
    <location>
        <begin position="5"/>
        <end position="243"/>
    </location>
</feature>
<dbReference type="PANTHER" id="PTHR43674:SF2">
    <property type="entry name" value="BETA-UREIDOPROPIONASE"/>
    <property type="match status" value="1"/>
</dbReference>
<protein>
    <submittedName>
        <fullName evidence="3">Carbon-nitrogen hydrolase family protein</fullName>
    </submittedName>
</protein>
<reference evidence="4" key="1">
    <citation type="submission" date="2023-07" db="EMBL/GenBank/DDBJ databases">
        <title>30 novel species of actinomycetes from the DSMZ collection.</title>
        <authorList>
            <person name="Nouioui I."/>
        </authorList>
    </citation>
    <scope>NUCLEOTIDE SEQUENCE [LARGE SCALE GENOMIC DNA]</scope>
    <source>
        <strain evidence="4">DSM 41699</strain>
    </source>
</reference>
<keyword evidence="1 3" id="KW-0378">Hydrolase</keyword>
<dbReference type="SUPFAM" id="SSF56317">
    <property type="entry name" value="Carbon-nitrogen hydrolase"/>
    <property type="match status" value="1"/>
</dbReference>
<sequence length="293" mass="32009">MPRLLPIVTAQVAPRPAATALDGFASEVTELLAAHPETRLVIHPEMHLCGVDGTTEERHELLQAAAEPLDGPRTRQLAELAGDLGVWLFPGTVCERGSDGALFNTALAFSPEGRLVASYRKIFPWRPYEPYDPGDRFVVFDIPEAGRIGFAICYDSWFPEVARQLAWLGAEVIVNQVETTTADREQELVLAQAHAIVNQLHVVSVNAAAPVGTGRSLIVDPEGRVTAEAPDAEPVVLTEVLDLDQVTRTRTLGTAGLNRMWEQFTDADAPIELPLYAGRIDPRRWRPASAPRA</sequence>
<evidence type="ECO:0000313" key="3">
    <source>
        <dbReference type="EMBL" id="MDT0467769.1"/>
    </source>
</evidence>
<dbReference type="PROSITE" id="PS50263">
    <property type="entry name" value="CN_HYDROLASE"/>
    <property type="match status" value="1"/>
</dbReference>
<dbReference type="EMBL" id="JAVREY010000059">
    <property type="protein sequence ID" value="MDT0467769.1"/>
    <property type="molecule type" value="Genomic_DNA"/>
</dbReference>
<accession>A0ABU2U3M7</accession>
<name>A0ABU2U3M7_9ACTN</name>
<dbReference type="Gene3D" id="3.60.110.10">
    <property type="entry name" value="Carbon-nitrogen hydrolase"/>
    <property type="match status" value="1"/>
</dbReference>
<keyword evidence="4" id="KW-1185">Reference proteome</keyword>
<evidence type="ECO:0000259" key="2">
    <source>
        <dbReference type="PROSITE" id="PS50263"/>
    </source>
</evidence>
<evidence type="ECO:0000256" key="1">
    <source>
        <dbReference type="ARBA" id="ARBA00022801"/>
    </source>
</evidence>
<organism evidence="3 4">
    <name type="scientific">Streptomyces gibsoniae</name>
    <dbReference type="NCBI Taxonomy" id="3075529"/>
    <lineage>
        <taxon>Bacteria</taxon>
        <taxon>Bacillati</taxon>
        <taxon>Actinomycetota</taxon>
        <taxon>Actinomycetes</taxon>
        <taxon>Kitasatosporales</taxon>
        <taxon>Streptomycetaceae</taxon>
        <taxon>Streptomyces</taxon>
    </lineage>
</organism>
<dbReference type="Pfam" id="PF00795">
    <property type="entry name" value="CN_hydrolase"/>
    <property type="match status" value="1"/>
</dbReference>
<dbReference type="CDD" id="cd07197">
    <property type="entry name" value="nitrilase"/>
    <property type="match status" value="1"/>
</dbReference>
<comment type="caution">
    <text evidence="3">The sequence shown here is derived from an EMBL/GenBank/DDBJ whole genome shotgun (WGS) entry which is preliminary data.</text>
</comment>
<dbReference type="PANTHER" id="PTHR43674">
    <property type="entry name" value="NITRILASE C965.09-RELATED"/>
    <property type="match status" value="1"/>
</dbReference>
<gene>
    <name evidence="3" type="ORF">RM764_33050</name>
</gene>